<dbReference type="STRING" id="78915.A0A4P9XFQ0"/>
<organism evidence="7 8">
    <name type="scientific">Thamnocephalis sphaerospora</name>
    <dbReference type="NCBI Taxonomy" id="78915"/>
    <lineage>
        <taxon>Eukaryota</taxon>
        <taxon>Fungi</taxon>
        <taxon>Fungi incertae sedis</taxon>
        <taxon>Zoopagomycota</taxon>
        <taxon>Zoopagomycotina</taxon>
        <taxon>Zoopagomycetes</taxon>
        <taxon>Zoopagales</taxon>
        <taxon>Sigmoideomycetaceae</taxon>
        <taxon>Thamnocephalis</taxon>
    </lineage>
</organism>
<feature type="region of interest" description="Disordered" evidence="6">
    <location>
        <begin position="234"/>
        <end position="272"/>
    </location>
</feature>
<feature type="compositionally biased region" description="Basic and acidic residues" evidence="6">
    <location>
        <begin position="250"/>
        <end position="262"/>
    </location>
</feature>
<dbReference type="AlphaFoldDB" id="A0A4P9XFQ0"/>
<evidence type="ECO:0000256" key="3">
    <source>
        <dbReference type="ARBA" id="ARBA00023015"/>
    </source>
</evidence>
<evidence type="ECO:0008006" key="9">
    <source>
        <dbReference type="Google" id="ProtNLM"/>
    </source>
</evidence>
<dbReference type="EMBL" id="KZ993734">
    <property type="protein sequence ID" value="RKP04435.1"/>
    <property type="molecule type" value="Genomic_DNA"/>
</dbReference>
<comment type="subcellular location">
    <subcellularLocation>
        <location evidence="1">Nucleus</location>
    </subcellularLocation>
</comment>
<gene>
    <name evidence="7" type="ORF">THASP1DRAFT_21127</name>
</gene>
<dbReference type="OrthoDB" id="515064at2759"/>
<evidence type="ECO:0000256" key="2">
    <source>
        <dbReference type="ARBA" id="ARBA00010239"/>
    </source>
</evidence>
<protein>
    <recommendedName>
        <fullName evidence="9">SNF5-domain-containing protein</fullName>
    </recommendedName>
</protein>
<keyword evidence="8" id="KW-1185">Reference proteome</keyword>
<feature type="compositionally biased region" description="Basic residues" evidence="6">
    <location>
        <begin position="263"/>
        <end position="272"/>
    </location>
</feature>
<evidence type="ECO:0000256" key="6">
    <source>
        <dbReference type="SAM" id="MobiDB-lite"/>
    </source>
</evidence>
<name>A0A4P9XFQ0_9FUNG</name>
<dbReference type="InterPro" id="IPR006939">
    <property type="entry name" value="SNF5"/>
</dbReference>
<feature type="non-terminal residue" evidence="7">
    <location>
        <position position="272"/>
    </location>
</feature>
<keyword evidence="5" id="KW-0539">Nucleus</keyword>
<dbReference type="Pfam" id="PF04855">
    <property type="entry name" value="SNF5"/>
    <property type="match status" value="1"/>
</dbReference>
<evidence type="ECO:0000256" key="4">
    <source>
        <dbReference type="ARBA" id="ARBA00023163"/>
    </source>
</evidence>
<evidence type="ECO:0000313" key="8">
    <source>
        <dbReference type="Proteomes" id="UP000271241"/>
    </source>
</evidence>
<evidence type="ECO:0000313" key="7">
    <source>
        <dbReference type="EMBL" id="RKP04435.1"/>
    </source>
</evidence>
<dbReference type="GO" id="GO:0000228">
    <property type="term" value="C:nuclear chromosome"/>
    <property type="evidence" value="ECO:0007669"/>
    <property type="project" value="InterPro"/>
</dbReference>
<dbReference type="GO" id="GO:0006338">
    <property type="term" value="P:chromatin remodeling"/>
    <property type="evidence" value="ECO:0007669"/>
    <property type="project" value="InterPro"/>
</dbReference>
<evidence type="ECO:0000256" key="5">
    <source>
        <dbReference type="ARBA" id="ARBA00023242"/>
    </source>
</evidence>
<proteinExistence type="inferred from homology"/>
<comment type="similarity">
    <text evidence="2">Belongs to the SNF5 family.</text>
</comment>
<dbReference type="Proteomes" id="UP000271241">
    <property type="component" value="Unassembled WGS sequence"/>
</dbReference>
<keyword evidence="3" id="KW-0805">Transcription regulation</keyword>
<accession>A0A4P9XFQ0</accession>
<reference evidence="8" key="1">
    <citation type="journal article" date="2018" name="Nat. Microbiol.">
        <title>Leveraging single-cell genomics to expand the fungal tree of life.</title>
        <authorList>
            <person name="Ahrendt S.R."/>
            <person name="Quandt C.A."/>
            <person name="Ciobanu D."/>
            <person name="Clum A."/>
            <person name="Salamov A."/>
            <person name="Andreopoulos B."/>
            <person name="Cheng J.F."/>
            <person name="Woyke T."/>
            <person name="Pelin A."/>
            <person name="Henrissat B."/>
            <person name="Reynolds N.K."/>
            <person name="Benny G.L."/>
            <person name="Smith M.E."/>
            <person name="James T.Y."/>
            <person name="Grigoriev I.V."/>
        </authorList>
    </citation>
    <scope>NUCLEOTIDE SEQUENCE [LARGE SCALE GENOMIC DNA]</scope>
    <source>
        <strain evidence="8">RSA 1356</strain>
    </source>
</reference>
<dbReference type="PANTHER" id="PTHR10019">
    <property type="entry name" value="SNF5"/>
    <property type="match status" value="1"/>
</dbReference>
<keyword evidence="4" id="KW-0804">Transcription</keyword>
<evidence type="ECO:0000256" key="1">
    <source>
        <dbReference type="ARBA" id="ARBA00004123"/>
    </source>
</evidence>
<sequence length="272" mass="30813">MCSFRPSGSGQRVPESSDCRWLKGAGSAAEFGAKTLRTRSTKQQLLEQAENTDTLVPIRLDLESDGHKLRDVFTWNLSETLITPEHFAEILCHDMKLPGAFISQVARSIREQIDDYKPFLEQRPDAVDPETGESLRITVKLDIGETNASRIYMDELEWELDNGDSTPEELAEVVANELSLTGEYRTAIAHSIREQVHVYRKTLSLLGYTPGSGVLQADDELRAEFLPPVLHARRPIPSNGPILTELTDAEMDKIERDAERDVRRKRRQTRNR</sequence>